<dbReference type="RefSeq" id="WP_154306873.1">
    <property type="nucleotide sequence ID" value="NZ_WKKI01000007.1"/>
</dbReference>
<name>A0A7X2IXP5_9BACI</name>
<keyword evidence="2" id="KW-1185">Reference proteome</keyword>
<reference evidence="1 2" key="1">
    <citation type="submission" date="2019-11" db="EMBL/GenBank/DDBJ databases">
        <title>Bacillus lacus genome.</title>
        <authorList>
            <person name="Allen C.J."/>
            <person name="Newman J.D."/>
        </authorList>
    </citation>
    <scope>NUCLEOTIDE SEQUENCE [LARGE SCALE GENOMIC DNA]</scope>
    <source>
        <strain evidence="1 2">KCTC 33946</strain>
    </source>
</reference>
<evidence type="ECO:0000313" key="1">
    <source>
        <dbReference type="EMBL" id="MRX71733.1"/>
    </source>
</evidence>
<dbReference type="Proteomes" id="UP000448867">
    <property type="component" value="Unassembled WGS sequence"/>
</dbReference>
<comment type="caution">
    <text evidence="1">The sequence shown here is derived from an EMBL/GenBank/DDBJ whole genome shotgun (WGS) entry which is preliminary data.</text>
</comment>
<dbReference type="OrthoDB" id="2912327at2"/>
<evidence type="ECO:0000313" key="2">
    <source>
        <dbReference type="Proteomes" id="UP000448867"/>
    </source>
</evidence>
<protein>
    <submittedName>
        <fullName evidence="1">Uncharacterized protein</fullName>
    </submittedName>
</protein>
<gene>
    <name evidence="1" type="ORF">GJU40_06030</name>
</gene>
<sequence length="55" mass="6678">MSGEKRITRQTYYYDHLGELETNYQIADAYSSGVVEQQYDLNFLQEQLRHYRKDL</sequence>
<dbReference type="EMBL" id="WKKI01000007">
    <property type="protein sequence ID" value="MRX71733.1"/>
    <property type="molecule type" value="Genomic_DNA"/>
</dbReference>
<accession>A0A7X2IXP5</accession>
<organism evidence="1 2">
    <name type="scientific">Metabacillus lacus</name>
    <dbReference type="NCBI Taxonomy" id="1983721"/>
    <lineage>
        <taxon>Bacteria</taxon>
        <taxon>Bacillati</taxon>
        <taxon>Bacillota</taxon>
        <taxon>Bacilli</taxon>
        <taxon>Bacillales</taxon>
        <taxon>Bacillaceae</taxon>
        <taxon>Metabacillus</taxon>
    </lineage>
</organism>
<dbReference type="AlphaFoldDB" id="A0A7X2IXP5"/>
<proteinExistence type="predicted"/>